<feature type="domain" description="Response regulatory" evidence="11">
    <location>
        <begin position="9"/>
        <end position="123"/>
    </location>
</feature>
<reference evidence="12 13" key="1">
    <citation type="journal article" date="2016" name="Nat. Commun.">
        <title>Thousands of microbial genomes shed light on interconnected biogeochemical processes in an aquifer system.</title>
        <authorList>
            <person name="Anantharaman K."/>
            <person name="Brown C.T."/>
            <person name="Hug L.A."/>
            <person name="Sharon I."/>
            <person name="Castelle C.J."/>
            <person name="Probst A.J."/>
            <person name="Thomas B.C."/>
            <person name="Singh A."/>
            <person name="Wilkins M.J."/>
            <person name="Karaoz U."/>
            <person name="Brodie E.L."/>
            <person name="Williams K.H."/>
            <person name="Hubbard S.S."/>
            <person name="Banfield J.F."/>
        </authorList>
    </citation>
    <scope>NUCLEOTIDE SEQUENCE [LARGE SCALE GENOMIC DNA]</scope>
</reference>
<dbReference type="InterPro" id="IPR004358">
    <property type="entry name" value="Sig_transdc_His_kin-like_C"/>
</dbReference>
<dbReference type="Proteomes" id="UP000179266">
    <property type="component" value="Unassembled WGS sequence"/>
</dbReference>
<evidence type="ECO:0000313" key="12">
    <source>
        <dbReference type="EMBL" id="OGL42562.1"/>
    </source>
</evidence>
<dbReference type="Pfam" id="PF00072">
    <property type="entry name" value="Response_reg"/>
    <property type="match status" value="1"/>
</dbReference>
<evidence type="ECO:0000256" key="3">
    <source>
        <dbReference type="ARBA" id="ARBA00022553"/>
    </source>
</evidence>
<dbReference type="EMBL" id="MGDD01000316">
    <property type="protein sequence ID" value="OGL42562.1"/>
    <property type="molecule type" value="Genomic_DNA"/>
</dbReference>
<dbReference type="AlphaFoldDB" id="A0A1F7RLX7"/>
<dbReference type="SMART" id="SM00388">
    <property type="entry name" value="HisKA"/>
    <property type="match status" value="1"/>
</dbReference>
<comment type="caution">
    <text evidence="12">The sequence shown here is derived from an EMBL/GenBank/DDBJ whole genome shotgun (WGS) entry which is preliminary data.</text>
</comment>
<evidence type="ECO:0000256" key="1">
    <source>
        <dbReference type="ARBA" id="ARBA00000085"/>
    </source>
</evidence>
<dbReference type="SMART" id="SM00387">
    <property type="entry name" value="HATPase_c"/>
    <property type="match status" value="1"/>
</dbReference>
<dbReference type="PROSITE" id="PS50109">
    <property type="entry name" value="HIS_KIN"/>
    <property type="match status" value="1"/>
</dbReference>
<dbReference type="InterPro" id="IPR011006">
    <property type="entry name" value="CheY-like_superfamily"/>
</dbReference>
<protein>
    <recommendedName>
        <fullName evidence="2">histidine kinase</fullName>
        <ecNumber evidence="2">2.7.13.3</ecNumber>
    </recommendedName>
</protein>
<dbReference type="Gene3D" id="3.30.565.10">
    <property type="entry name" value="Histidine kinase-like ATPase, C-terminal domain"/>
    <property type="match status" value="1"/>
</dbReference>
<dbReference type="GO" id="GO:0009927">
    <property type="term" value="F:histidine phosphotransfer kinase activity"/>
    <property type="evidence" value="ECO:0007669"/>
    <property type="project" value="TreeGrafter"/>
</dbReference>
<feature type="coiled-coil region" evidence="9">
    <location>
        <begin position="140"/>
        <end position="185"/>
    </location>
</feature>
<keyword evidence="7" id="KW-0472">Membrane</keyword>
<dbReference type="SMART" id="SM00448">
    <property type="entry name" value="REC"/>
    <property type="match status" value="1"/>
</dbReference>
<dbReference type="Pfam" id="PF02518">
    <property type="entry name" value="HATPase_c"/>
    <property type="match status" value="1"/>
</dbReference>
<evidence type="ECO:0000256" key="4">
    <source>
        <dbReference type="ARBA" id="ARBA00022679"/>
    </source>
</evidence>
<dbReference type="InterPro" id="IPR001789">
    <property type="entry name" value="Sig_transdc_resp-reg_receiver"/>
</dbReference>
<dbReference type="CDD" id="cd16922">
    <property type="entry name" value="HATPase_EvgS-ArcB-TorS-like"/>
    <property type="match status" value="1"/>
</dbReference>
<dbReference type="FunFam" id="1.10.287.130:FF:000001">
    <property type="entry name" value="Two-component sensor histidine kinase"/>
    <property type="match status" value="1"/>
</dbReference>
<dbReference type="InterPro" id="IPR036097">
    <property type="entry name" value="HisK_dim/P_sf"/>
</dbReference>
<dbReference type="GO" id="GO:0005886">
    <property type="term" value="C:plasma membrane"/>
    <property type="evidence" value="ECO:0007669"/>
    <property type="project" value="TreeGrafter"/>
</dbReference>
<dbReference type="PRINTS" id="PR00344">
    <property type="entry name" value="BCTRLSENSOR"/>
</dbReference>
<dbReference type="SUPFAM" id="SSF55874">
    <property type="entry name" value="ATPase domain of HSP90 chaperone/DNA topoisomerase II/histidine kinase"/>
    <property type="match status" value="1"/>
</dbReference>
<dbReference type="GO" id="GO:0000155">
    <property type="term" value="F:phosphorelay sensor kinase activity"/>
    <property type="evidence" value="ECO:0007669"/>
    <property type="project" value="InterPro"/>
</dbReference>
<evidence type="ECO:0000256" key="5">
    <source>
        <dbReference type="ARBA" id="ARBA00022777"/>
    </source>
</evidence>
<evidence type="ECO:0000256" key="6">
    <source>
        <dbReference type="ARBA" id="ARBA00023012"/>
    </source>
</evidence>
<dbReference type="InterPro" id="IPR036890">
    <property type="entry name" value="HATPase_C_sf"/>
</dbReference>
<dbReference type="InterPro" id="IPR003661">
    <property type="entry name" value="HisK_dim/P_dom"/>
</dbReference>
<dbReference type="Pfam" id="PF00512">
    <property type="entry name" value="HisKA"/>
    <property type="match status" value="1"/>
</dbReference>
<feature type="modified residue" description="4-aspartylphosphate" evidence="8">
    <location>
        <position position="58"/>
    </location>
</feature>
<dbReference type="SUPFAM" id="SSF47384">
    <property type="entry name" value="Homodimeric domain of signal transducing histidine kinase"/>
    <property type="match status" value="1"/>
</dbReference>
<gene>
    <name evidence="12" type="ORF">A2161_13600</name>
</gene>
<evidence type="ECO:0000256" key="2">
    <source>
        <dbReference type="ARBA" id="ARBA00012438"/>
    </source>
</evidence>
<dbReference type="EC" id="2.7.13.3" evidence="2"/>
<evidence type="ECO:0000256" key="9">
    <source>
        <dbReference type="SAM" id="Coils"/>
    </source>
</evidence>
<keyword evidence="3 8" id="KW-0597">Phosphoprotein</keyword>
<keyword evidence="5" id="KW-0418">Kinase</keyword>
<accession>A0A1F7RLX7</accession>
<feature type="domain" description="Histidine kinase" evidence="10">
    <location>
        <begin position="192"/>
        <end position="427"/>
    </location>
</feature>
<dbReference type="CDD" id="cd00082">
    <property type="entry name" value="HisKA"/>
    <property type="match status" value="1"/>
</dbReference>
<comment type="catalytic activity">
    <reaction evidence="1">
        <text>ATP + protein L-histidine = ADP + protein N-phospho-L-histidine.</text>
        <dbReference type="EC" id="2.7.13.3"/>
    </reaction>
</comment>
<evidence type="ECO:0000259" key="11">
    <source>
        <dbReference type="PROSITE" id="PS50110"/>
    </source>
</evidence>
<evidence type="ECO:0000313" key="13">
    <source>
        <dbReference type="Proteomes" id="UP000179266"/>
    </source>
</evidence>
<keyword evidence="4" id="KW-0808">Transferase</keyword>
<dbReference type="PANTHER" id="PTHR43047:SF72">
    <property type="entry name" value="OSMOSENSING HISTIDINE PROTEIN KINASE SLN1"/>
    <property type="match status" value="1"/>
</dbReference>
<name>A0A1F7RLX7_9BACT</name>
<dbReference type="FunFam" id="3.30.565.10:FF:000006">
    <property type="entry name" value="Sensor histidine kinase WalK"/>
    <property type="match status" value="1"/>
</dbReference>
<dbReference type="PROSITE" id="PS50110">
    <property type="entry name" value="RESPONSE_REGULATORY"/>
    <property type="match status" value="1"/>
</dbReference>
<keyword evidence="6" id="KW-0902">Two-component regulatory system</keyword>
<dbReference type="SUPFAM" id="SSF52172">
    <property type="entry name" value="CheY-like"/>
    <property type="match status" value="1"/>
</dbReference>
<sequence>MSSENQNCRILVVDDEEVVLMFLEELLKDEGYGVFAVNNGTDALSQLKENQYDLILTDMNLPDVDGLQILNFAKQTHPQIEVLIITGYASLETAIEAMRLGAYDYLIKPIDDIDLLLEKIKKAYEKGKLSKENYLLLEDLKQKNQALLESKKQIEMWNEELELRVKERTQELKETNDKLTKLDRLKSEFVSMVSHELRTPMSSIKSFTEILLNCPPENIAEQKEFLHIINEETDRLNRIINDILDLDKIEEGKIRWRLAESSVPAVIEKSINASRGLLEKKRIKAIPEIAPDAQSAYMDADRITQVITNLLGNALKFTPEEGKITIKASRSIPDKNRNVNYFPLPEMNYIVISVTDTGPGIPHDQLEKVFEKFAQVVAVESTNSDIKGTGLGLTISRGIVQYHKGRIWVTSTEGQGSTFWFTLPLIQTDGNQNPTKITSTVNEKYSF</sequence>
<keyword evidence="9" id="KW-0175">Coiled coil</keyword>
<evidence type="ECO:0000256" key="7">
    <source>
        <dbReference type="ARBA" id="ARBA00023136"/>
    </source>
</evidence>
<dbReference type="InterPro" id="IPR003594">
    <property type="entry name" value="HATPase_dom"/>
</dbReference>
<dbReference type="PANTHER" id="PTHR43047">
    <property type="entry name" value="TWO-COMPONENT HISTIDINE PROTEIN KINASE"/>
    <property type="match status" value="1"/>
</dbReference>
<organism evidence="12 13">
    <name type="scientific">Candidatus Schekmanbacteria bacterium RBG_13_48_7</name>
    <dbReference type="NCBI Taxonomy" id="1817878"/>
    <lineage>
        <taxon>Bacteria</taxon>
        <taxon>Candidatus Schekmaniibacteriota</taxon>
    </lineage>
</organism>
<dbReference type="Gene3D" id="1.10.287.130">
    <property type="match status" value="1"/>
</dbReference>
<evidence type="ECO:0000259" key="10">
    <source>
        <dbReference type="PROSITE" id="PS50109"/>
    </source>
</evidence>
<dbReference type="InterPro" id="IPR005467">
    <property type="entry name" value="His_kinase_dom"/>
</dbReference>
<evidence type="ECO:0000256" key="8">
    <source>
        <dbReference type="PROSITE-ProRule" id="PRU00169"/>
    </source>
</evidence>
<dbReference type="Gene3D" id="3.40.50.2300">
    <property type="match status" value="1"/>
</dbReference>
<proteinExistence type="predicted"/>